<dbReference type="InterPro" id="IPR007699">
    <property type="entry name" value="SGS_dom"/>
</dbReference>
<dbReference type="PROSITE" id="PS51048">
    <property type="entry name" value="SGS"/>
    <property type="match status" value="1"/>
</dbReference>
<protein>
    <recommendedName>
        <fullName evidence="1">SGS domain-containing protein</fullName>
    </recommendedName>
</protein>
<evidence type="ECO:0000259" key="1">
    <source>
        <dbReference type="PROSITE" id="PS51048"/>
    </source>
</evidence>
<dbReference type="Pfam" id="PF05002">
    <property type="entry name" value="SGS"/>
    <property type="match status" value="1"/>
</dbReference>
<dbReference type="Proteomes" id="UP001633002">
    <property type="component" value="Unassembled WGS sequence"/>
</dbReference>
<feature type="domain" description="SGS" evidence="1">
    <location>
        <begin position="39"/>
        <end position="132"/>
    </location>
</feature>
<comment type="caution">
    <text evidence="2">The sequence shown here is derived from an EMBL/GenBank/DDBJ whole genome shotgun (WGS) entry which is preliminary data.</text>
</comment>
<keyword evidence="3" id="KW-1185">Reference proteome</keyword>
<evidence type="ECO:0000313" key="2">
    <source>
        <dbReference type="EMBL" id="KAL3685979.1"/>
    </source>
</evidence>
<dbReference type="InterPro" id="IPR044563">
    <property type="entry name" value="Sgt1-like"/>
</dbReference>
<accession>A0ABD3H620</accession>
<dbReference type="PANTHER" id="PTHR45862">
    <property type="entry name" value="PROTEIN SGT1 HOMOLOG"/>
    <property type="match status" value="1"/>
</dbReference>
<dbReference type="AlphaFoldDB" id="A0ABD3H620"/>
<dbReference type="EMBL" id="JBJQOH010000006">
    <property type="protein sequence ID" value="KAL3685979.1"/>
    <property type="molecule type" value="Genomic_DNA"/>
</dbReference>
<gene>
    <name evidence="2" type="ORF">R1sor_004001</name>
</gene>
<reference evidence="2 3" key="1">
    <citation type="submission" date="2024-09" db="EMBL/GenBank/DDBJ databases">
        <title>Chromosome-scale assembly of Riccia sorocarpa.</title>
        <authorList>
            <person name="Paukszto L."/>
        </authorList>
    </citation>
    <scope>NUCLEOTIDE SEQUENCE [LARGE SCALE GENOMIC DNA]</scope>
    <source>
        <strain evidence="2">LP-2024</strain>
        <tissue evidence="2">Aerial parts of the thallus</tissue>
    </source>
</reference>
<sequence length="159" mass="18322">MQFNYANGTENHYMDGPISGLFAVINMDEERVRNEPAVKYPSSNKKGARDWDRLEAEVKKEENDKKLEDDAALNTLFQDIYKNVNEDFRRAMRNHSSVESNDTVLSTNWKEVRSKEVRSKEMEKSPRRVWSLKNGGGGGECSQDSNLVSCNWESNNFFS</sequence>
<evidence type="ECO:0000313" key="3">
    <source>
        <dbReference type="Proteomes" id="UP001633002"/>
    </source>
</evidence>
<organism evidence="2 3">
    <name type="scientific">Riccia sorocarpa</name>
    <dbReference type="NCBI Taxonomy" id="122646"/>
    <lineage>
        <taxon>Eukaryota</taxon>
        <taxon>Viridiplantae</taxon>
        <taxon>Streptophyta</taxon>
        <taxon>Embryophyta</taxon>
        <taxon>Marchantiophyta</taxon>
        <taxon>Marchantiopsida</taxon>
        <taxon>Marchantiidae</taxon>
        <taxon>Marchantiales</taxon>
        <taxon>Ricciaceae</taxon>
        <taxon>Riccia</taxon>
    </lineage>
</organism>
<name>A0ABD3H620_9MARC</name>
<proteinExistence type="predicted"/>